<keyword evidence="2" id="KW-0808">Transferase</keyword>
<keyword evidence="3" id="KW-0012">Acyltransferase</keyword>
<evidence type="ECO:0000313" key="6">
    <source>
        <dbReference type="EMBL" id="GAA0611165.1"/>
    </source>
</evidence>
<dbReference type="Pfam" id="PF02797">
    <property type="entry name" value="Chal_sti_synt_C"/>
    <property type="match status" value="1"/>
</dbReference>
<dbReference type="Gene3D" id="3.40.47.10">
    <property type="match status" value="2"/>
</dbReference>
<evidence type="ECO:0000256" key="1">
    <source>
        <dbReference type="ARBA" id="ARBA00005531"/>
    </source>
</evidence>
<name>A0ABN1GGR6_9BACI</name>
<dbReference type="Proteomes" id="UP001500866">
    <property type="component" value="Unassembled WGS sequence"/>
</dbReference>
<dbReference type="CDD" id="cd00831">
    <property type="entry name" value="CHS_like"/>
    <property type="match status" value="1"/>
</dbReference>
<dbReference type="InterPro" id="IPR012328">
    <property type="entry name" value="Chalcone/stilbene_synt_C"/>
</dbReference>
<evidence type="ECO:0000259" key="5">
    <source>
        <dbReference type="Pfam" id="PF02797"/>
    </source>
</evidence>
<dbReference type="PANTHER" id="PTHR11877">
    <property type="entry name" value="HYDROXYMETHYLGLUTARYL-COA SYNTHASE"/>
    <property type="match status" value="1"/>
</dbReference>
<dbReference type="PANTHER" id="PTHR11877:SF99">
    <property type="entry name" value="1,3,6,8-TETRAHYDROXYNAPHTHALENE SYNTHASE"/>
    <property type="match status" value="1"/>
</dbReference>
<organism evidence="6 7">
    <name type="scientific">Virgibacillus siamensis</name>
    <dbReference type="NCBI Taxonomy" id="480071"/>
    <lineage>
        <taxon>Bacteria</taxon>
        <taxon>Bacillati</taxon>
        <taxon>Bacillota</taxon>
        <taxon>Bacilli</taxon>
        <taxon>Bacillales</taxon>
        <taxon>Bacillaceae</taxon>
        <taxon>Virgibacillus</taxon>
    </lineage>
</organism>
<dbReference type="InterPro" id="IPR011141">
    <property type="entry name" value="Polyketide_synthase_type-III"/>
</dbReference>
<comment type="similarity">
    <text evidence="1">Belongs to the thiolase-like superfamily. Chalcone/stilbene synthases family.</text>
</comment>
<evidence type="ECO:0000313" key="7">
    <source>
        <dbReference type="Proteomes" id="UP001500866"/>
    </source>
</evidence>
<evidence type="ECO:0000256" key="2">
    <source>
        <dbReference type="ARBA" id="ARBA00022679"/>
    </source>
</evidence>
<dbReference type="SUPFAM" id="SSF53901">
    <property type="entry name" value="Thiolase-like"/>
    <property type="match status" value="2"/>
</dbReference>
<accession>A0ABN1GGR6</accession>
<dbReference type="Pfam" id="PF00195">
    <property type="entry name" value="Chal_sti_synt_N"/>
    <property type="match status" value="1"/>
</dbReference>
<comment type="caution">
    <text evidence="6">The sequence shown here is derived from an EMBL/GenBank/DDBJ whole genome shotgun (WGS) entry which is preliminary data.</text>
</comment>
<feature type="domain" description="Chalcone/stilbene synthase N-terminal" evidence="4">
    <location>
        <begin position="98"/>
        <end position="203"/>
    </location>
</feature>
<gene>
    <name evidence="6" type="primary">bpsA</name>
    <name evidence="6" type="ORF">GCM10009001_30520</name>
</gene>
<feature type="domain" description="Chalcone/stilbene synthase C-terminal" evidence="5">
    <location>
        <begin position="226"/>
        <end position="358"/>
    </location>
</feature>
<dbReference type="InterPro" id="IPR016039">
    <property type="entry name" value="Thiolase-like"/>
</dbReference>
<keyword evidence="7" id="KW-1185">Reference proteome</keyword>
<dbReference type="InterPro" id="IPR001099">
    <property type="entry name" value="Chalcone/stilbene_synt_N"/>
</dbReference>
<sequence length="362" mass="40712">MTYISSVGKGIPEHDMSQQDVKMLVQDIFSISGREASRFLPVFDHAKIEHRQLVTDADWFKIDHSFKEKNDLYQQYARAYSLQAIDDCLANSSFLNNTIPYEAIDLIIFVSSTGLSTPSIDTFLMNERPFREDVSRMPLWGLGCAGGAIGLSRAFDWLTAHPDKNAILVCCELCSLTFQKADRQKSNLIGTALFGDGVSAVLLMGRDSPYLSFNQNHKPFIHRTSSATMKNSNDVMGWDVTNNGLEVIFSKSIPSLVKSFWSKHISTFLQDSRLTKEEIHSLVAHPGGMKVLKAMEDVLHVSEEKFKHSYHVLRDHGNMSSATVLYVLERWMKESMPKNELSIVSALGPGFSSEMLLMEWDG</sequence>
<evidence type="ECO:0000259" key="4">
    <source>
        <dbReference type="Pfam" id="PF00195"/>
    </source>
</evidence>
<protein>
    <submittedName>
        <fullName evidence="6">Type III polyketide synthase BpsA</fullName>
    </submittedName>
</protein>
<dbReference type="RefSeq" id="WP_343815016.1">
    <property type="nucleotide sequence ID" value="NZ_BAAADS010000025.1"/>
</dbReference>
<reference evidence="6 7" key="1">
    <citation type="journal article" date="2019" name="Int. J. Syst. Evol. Microbiol.">
        <title>The Global Catalogue of Microorganisms (GCM) 10K type strain sequencing project: providing services to taxonomists for standard genome sequencing and annotation.</title>
        <authorList>
            <consortium name="The Broad Institute Genomics Platform"/>
            <consortium name="The Broad Institute Genome Sequencing Center for Infectious Disease"/>
            <person name="Wu L."/>
            <person name="Ma J."/>
        </authorList>
    </citation>
    <scope>NUCLEOTIDE SEQUENCE [LARGE SCALE GENOMIC DNA]</scope>
    <source>
        <strain evidence="6 7">JCM 15395</strain>
    </source>
</reference>
<dbReference type="PIRSF" id="PIRSF000451">
    <property type="entry name" value="PKS_III"/>
    <property type="match status" value="1"/>
</dbReference>
<evidence type="ECO:0000256" key="3">
    <source>
        <dbReference type="ARBA" id="ARBA00023315"/>
    </source>
</evidence>
<proteinExistence type="inferred from homology"/>
<dbReference type="EMBL" id="BAAADS010000025">
    <property type="protein sequence ID" value="GAA0611165.1"/>
    <property type="molecule type" value="Genomic_DNA"/>
</dbReference>